<organism evidence="2 3">
    <name type="scientific">Ajellomyces capsulatus (strain H88)</name>
    <name type="common">Darling's disease fungus</name>
    <name type="synonym">Histoplasma capsulatum</name>
    <dbReference type="NCBI Taxonomy" id="544711"/>
    <lineage>
        <taxon>Eukaryota</taxon>
        <taxon>Fungi</taxon>
        <taxon>Dikarya</taxon>
        <taxon>Ascomycota</taxon>
        <taxon>Pezizomycotina</taxon>
        <taxon>Eurotiomycetes</taxon>
        <taxon>Eurotiomycetidae</taxon>
        <taxon>Onygenales</taxon>
        <taxon>Ajellomycetaceae</taxon>
        <taxon>Histoplasma</taxon>
    </lineage>
</organism>
<dbReference type="AlphaFoldDB" id="A0A8A1LAK9"/>
<keyword evidence="1" id="KW-1133">Transmembrane helix</keyword>
<feature type="transmembrane region" description="Helical" evidence="1">
    <location>
        <begin position="63"/>
        <end position="80"/>
    </location>
</feature>
<reference evidence="2" key="1">
    <citation type="submission" date="2021-01" db="EMBL/GenBank/DDBJ databases">
        <title>Chromosome-level genome assembly of a human fungal pathogen reveals clustering of transcriptionally co-regulated genes.</title>
        <authorList>
            <person name="Voorhies M."/>
            <person name="Cohen S."/>
            <person name="Shea T.P."/>
            <person name="Petrus S."/>
            <person name="Munoz J.F."/>
            <person name="Poplawski S."/>
            <person name="Goldman W.E."/>
            <person name="Michael T."/>
            <person name="Cuomo C.A."/>
            <person name="Sil A."/>
            <person name="Beyhan S."/>
        </authorList>
    </citation>
    <scope>NUCLEOTIDE SEQUENCE</scope>
    <source>
        <strain evidence="2">H88</strain>
    </source>
</reference>
<accession>A0A8A1LAK9</accession>
<gene>
    <name evidence="2" type="ORF">I7I53_09847</name>
</gene>
<feature type="transmembrane region" description="Helical" evidence="1">
    <location>
        <begin position="117"/>
        <end position="137"/>
    </location>
</feature>
<feature type="transmembrane region" description="Helical" evidence="1">
    <location>
        <begin position="87"/>
        <end position="111"/>
    </location>
</feature>
<evidence type="ECO:0000256" key="1">
    <source>
        <dbReference type="SAM" id="Phobius"/>
    </source>
</evidence>
<proteinExistence type="predicted"/>
<evidence type="ECO:0000313" key="2">
    <source>
        <dbReference type="EMBL" id="QSS49484.1"/>
    </source>
</evidence>
<dbReference type="EMBL" id="CP069102">
    <property type="protein sequence ID" value="QSS49484.1"/>
    <property type="molecule type" value="Genomic_DNA"/>
</dbReference>
<protein>
    <submittedName>
        <fullName evidence="2">Uncharacterized protein</fullName>
    </submittedName>
</protein>
<sequence>MVGRPRQTTGKALNSLQGSLPPFPMQWTSNRPFLHCRLNTQTAHPAVPNVRTPKPATYPSQAFLWYLFFHLFSLFSYLLSSLFSPSLSLISALFFLYSFAHSLYSFLFSLLSLSSPFSLSLLLHSFFTLNTVSVLIAKGSQLPLNLFCISPTTNDHTSGQKWTHSPED</sequence>
<dbReference type="Proteomes" id="UP000663419">
    <property type="component" value="Chromosome 1"/>
</dbReference>
<evidence type="ECO:0000313" key="3">
    <source>
        <dbReference type="Proteomes" id="UP000663419"/>
    </source>
</evidence>
<name>A0A8A1LAK9_AJEC8</name>
<keyword evidence="1" id="KW-0812">Transmembrane</keyword>
<dbReference type="VEuPathDB" id="FungiDB:I7I53_09847"/>
<keyword evidence="1" id="KW-0472">Membrane</keyword>